<proteinExistence type="predicted"/>
<gene>
    <name evidence="1" type="ORF">BN2614_LOCUS1</name>
</gene>
<protein>
    <submittedName>
        <fullName evidence="1">Uncharacterized protein</fullName>
    </submittedName>
</protein>
<dbReference type="AlphaFoldDB" id="A0A9X9LX62"/>
<comment type="caution">
    <text evidence="1">The sequence shown here is derived from an EMBL/GenBank/DDBJ whole genome shotgun (WGS) entry which is preliminary data.</text>
</comment>
<dbReference type="Proteomes" id="UP000269945">
    <property type="component" value="Unassembled WGS sequence"/>
</dbReference>
<dbReference type="EMBL" id="CYRY02025141">
    <property type="protein sequence ID" value="VCW98325.1"/>
    <property type="molecule type" value="Genomic_DNA"/>
</dbReference>
<reference evidence="1 2" key="1">
    <citation type="submission" date="2018-10" db="EMBL/GenBank/DDBJ databases">
        <authorList>
            <person name="Ekblom R."/>
            <person name="Jareborg N."/>
        </authorList>
    </citation>
    <scope>NUCLEOTIDE SEQUENCE [LARGE SCALE GENOMIC DNA]</scope>
    <source>
        <tissue evidence="1">Muscle</tissue>
    </source>
</reference>
<keyword evidence="2" id="KW-1185">Reference proteome</keyword>
<organism evidence="1 2">
    <name type="scientific">Gulo gulo</name>
    <name type="common">Wolverine</name>
    <name type="synonym">Gluton</name>
    <dbReference type="NCBI Taxonomy" id="48420"/>
    <lineage>
        <taxon>Eukaryota</taxon>
        <taxon>Metazoa</taxon>
        <taxon>Chordata</taxon>
        <taxon>Craniata</taxon>
        <taxon>Vertebrata</taxon>
        <taxon>Euteleostomi</taxon>
        <taxon>Mammalia</taxon>
        <taxon>Eutheria</taxon>
        <taxon>Laurasiatheria</taxon>
        <taxon>Carnivora</taxon>
        <taxon>Caniformia</taxon>
        <taxon>Musteloidea</taxon>
        <taxon>Mustelidae</taxon>
        <taxon>Guloninae</taxon>
        <taxon>Gulo</taxon>
    </lineage>
</organism>
<evidence type="ECO:0000313" key="2">
    <source>
        <dbReference type="Proteomes" id="UP000269945"/>
    </source>
</evidence>
<evidence type="ECO:0000313" key="1">
    <source>
        <dbReference type="EMBL" id="VCW98325.1"/>
    </source>
</evidence>
<name>A0A9X9LX62_GULGU</name>
<sequence>REPLNIHGPAKNCINYGSINRFQEFRAIQLPPRTAINLLWLSKLASSVKLHDNSAQGQYHPILWMSWRNRHKHLSDGCAGSRISRTTSSMVPLAFSSLQIGLLKAPPHQIT</sequence>
<feature type="non-terminal residue" evidence="1">
    <location>
        <position position="1"/>
    </location>
</feature>
<accession>A0A9X9LX62</accession>